<dbReference type="Pfam" id="PF00535">
    <property type="entry name" value="Glycos_transf_2"/>
    <property type="match status" value="1"/>
</dbReference>
<dbReference type="SUPFAM" id="SSF53448">
    <property type="entry name" value="Nucleotide-diphospho-sugar transferases"/>
    <property type="match status" value="1"/>
</dbReference>
<feature type="transmembrane region" description="Helical" evidence="6">
    <location>
        <begin position="288"/>
        <end position="307"/>
    </location>
</feature>
<comment type="subcellular location">
    <subcellularLocation>
        <location evidence="1">Membrane</location>
        <topology evidence="1">Multi-pass membrane protein</topology>
    </subcellularLocation>
</comment>
<feature type="compositionally biased region" description="Basic and acidic residues" evidence="5">
    <location>
        <begin position="104"/>
        <end position="116"/>
    </location>
</feature>
<dbReference type="GO" id="GO:0000271">
    <property type="term" value="P:polysaccharide biosynthetic process"/>
    <property type="evidence" value="ECO:0007669"/>
    <property type="project" value="InterPro"/>
</dbReference>
<keyword evidence="4 6" id="KW-0472">Membrane</keyword>
<evidence type="ECO:0000256" key="1">
    <source>
        <dbReference type="ARBA" id="ARBA00004141"/>
    </source>
</evidence>
<dbReference type="PANTHER" id="PTHR10859">
    <property type="entry name" value="GLYCOSYL TRANSFERASE"/>
    <property type="match status" value="1"/>
</dbReference>
<reference evidence="9 10" key="1">
    <citation type="submission" date="2017-12" db="EMBL/GenBank/DDBJ databases">
        <title>Isolation and characterization of estrogens degradatiion strain Microbacterium hominis SJTG1.</title>
        <authorList>
            <person name="Xiong W."/>
            <person name="Yin C."/>
            <person name="Zheng D."/>
            <person name="Liang R."/>
        </authorList>
    </citation>
    <scope>NUCLEOTIDE SEQUENCE [LARGE SCALE GENOMIC DNA]</scope>
    <source>
        <strain evidence="9 10">SJTG1</strain>
    </source>
</reference>
<dbReference type="GO" id="GO:0006487">
    <property type="term" value="P:protein N-linked glycosylation"/>
    <property type="evidence" value="ECO:0007669"/>
    <property type="project" value="TreeGrafter"/>
</dbReference>
<dbReference type="GO" id="GO:0016757">
    <property type="term" value="F:glycosyltransferase activity"/>
    <property type="evidence" value="ECO:0007669"/>
    <property type="project" value="UniProtKB-KW"/>
</dbReference>
<keyword evidence="3 6" id="KW-1133">Transmembrane helix</keyword>
<dbReference type="AlphaFoldDB" id="A0A2K9DS60"/>
<evidence type="ECO:0000259" key="8">
    <source>
        <dbReference type="Pfam" id="PF04138"/>
    </source>
</evidence>
<name>A0A2K9DS60_9MICO</name>
<evidence type="ECO:0000256" key="4">
    <source>
        <dbReference type="ARBA" id="ARBA00023136"/>
    </source>
</evidence>
<feature type="region of interest" description="Disordered" evidence="5">
    <location>
        <begin position="104"/>
        <end position="144"/>
    </location>
</feature>
<dbReference type="InterPro" id="IPR001173">
    <property type="entry name" value="Glyco_trans_2-like"/>
</dbReference>
<dbReference type="Pfam" id="PF04138">
    <property type="entry name" value="GtrA_DPMS_TM"/>
    <property type="match status" value="1"/>
</dbReference>
<evidence type="ECO:0000256" key="5">
    <source>
        <dbReference type="SAM" id="MobiDB-lite"/>
    </source>
</evidence>
<evidence type="ECO:0000256" key="6">
    <source>
        <dbReference type="SAM" id="Phobius"/>
    </source>
</evidence>
<evidence type="ECO:0000313" key="10">
    <source>
        <dbReference type="Proteomes" id="UP000233276"/>
    </source>
</evidence>
<sequence length="384" mass="40269">MHIVLIPAYEPDGRLVDVIAALTAAAPETPVLVVDDGSGERFSPVFAAAAAAGAVVLRHGRNRGKGAALRTGFAHAARAWPGAAVVTADADGQHTPADIRRVADAVDPDGARRPRELVGQSAGSTSGPRAGAPAATPTATAPAADDAARARTIVLGARAFSGEVPLRSRVGNGTTRWAFRLATGQRLRDTQTGLRGYPAATLPWLQQVPGDRFEYELAMLLRARGAGIALAEVPIETVYLDGNRSSHFRPVADSVRVYGPLLRFTASALLAFAIDTAALLVLDALTGWLLFSVVFARLLSASVNFAVNRSFVFGRARSLPTRTTALRYFSLAGLLLAANYGILSALTDAGIPVLLAKIATETTLFVVSYGVQRTVVFAPTPGRE</sequence>
<accession>A0A2K9DS60</accession>
<protein>
    <submittedName>
        <fullName evidence="9">Dolichyl-phosphate beta-D-mannosyltransferase</fullName>
    </submittedName>
</protein>
<keyword evidence="9" id="KW-0808">Transferase</keyword>
<dbReference type="PANTHER" id="PTHR10859:SF114">
    <property type="entry name" value="DOLICHOL-PHOSPHATE MANNOSYLTRANSFERASE"/>
    <property type="match status" value="1"/>
</dbReference>
<dbReference type="InterPro" id="IPR007267">
    <property type="entry name" value="GtrA_DPMS_TM"/>
</dbReference>
<evidence type="ECO:0000256" key="3">
    <source>
        <dbReference type="ARBA" id="ARBA00022989"/>
    </source>
</evidence>
<feature type="transmembrane region" description="Helical" evidence="6">
    <location>
        <begin position="328"/>
        <end position="346"/>
    </location>
</feature>
<evidence type="ECO:0000313" key="9">
    <source>
        <dbReference type="EMBL" id="AUG31258.1"/>
    </source>
</evidence>
<organism evidence="9 10">
    <name type="scientific">Microbacterium hominis</name>
    <dbReference type="NCBI Taxonomy" id="162426"/>
    <lineage>
        <taxon>Bacteria</taxon>
        <taxon>Bacillati</taxon>
        <taxon>Actinomycetota</taxon>
        <taxon>Actinomycetes</taxon>
        <taxon>Micrococcales</taxon>
        <taxon>Microbacteriaceae</taxon>
        <taxon>Microbacterium</taxon>
    </lineage>
</organism>
<keyword evidence="9" id="KW-0328">Glycosyltransferase</keyword>
<dbReference type="InterPro" id="IPR029044">
    <property type="entry name" value="Nucleotide-diphossugar_trans"/>
</dbReference>
<keyword evidence="2 6" id="KW-0812">Transmembrane</keyword>
<dbReference type="Gene3D" id="3.90.550.10">
    <property type="entry name" value="Spore Coat Polysaccharide Biosynthesis Protein SpsA, Chain A"/>
    <property type="match status" value="1"/>
</dbReference>
<evidence type="ECO:0000256" key="2">
    <source>
        <dbReference type="ARBA" id="ARBA00022692"/>
    </source>
</evidence>
<gene>
    <name evidence="9" type="ORF">CXR34_15555</name>
</gene>
<evidence type="ECO:0000259" key="7">
    <source>
        <dbReference type="Pfam" id="PF00535"/>
    </source>
</evidence>
<feature type="domain" description="Glycosyltransferase 2-like" evidence="7">
    <location>
        <begin position="4"/>
        <end position="110"/>
    </location>
</feature>
<proteinExistence type="predicted"/>
<dbReference type="CDD" id="cd04179">
    <property type="entry name" value="DPM_DPG-synthase_like"/>
    <property type="match status" value="1"/>
</dbReference>
<dbReference type="Proteomes" id="UP000233276">
    <property type="component" value="Chromosome"/>
</dbReference>
<dbReference type="KEGG" id="mhos:CXR34_15555"/>
<dbReference type="GO" id="GO:0016020">
    <property type="term" value="C:membrane"/>
    <property type="evidence" value="ECO:0007669"/>
    <property type="project" value="UniProtKB-SubCell"/>
</dbReference>
<feature type="compositionally biased region" description="Low complexity" evidence="5">
    <location>
        <begin position="121"/>
        <end position="144"/>
    </location>
</feature>
<feature type="domain" description="GtrA/DPMS transmembrane" evidence="8">
    <location>
        <begin position="263"/>
        <end position="377"/>
    </location>
</feature>
<dbReference type="EMBL" id="CP025299">
    <property type="protein sequence ID" value="AUG31258.1"/>
    <property type="molecule type" value="Genomic_DNA"/>
</dbReference>
<dbReference type="RefSeq" id="WP_101307280.1">
    <property type="nucleotide sequence ID" value="NZ_CP025299.1"/>
</dbReference>